<dbReference type="EMBL" id="RBTD01000120">
    <property type="protein sequence ID" value="RMT23877.1"/>
    <property type="molecule type" value="Genomic_DNA"/>
</dbReference>
<proteinExistence type="predicted"/>
<dbReference type="Pfam" id="PF02810">
    <property type="entry name" value="SEC-C"/>
    <property type="match status" value="1"/>
</dbReference>
<dbReference type="Pfam" id="PF03695">
    <property type="entry name" value="UPF0149"/>
    <property type="match status" value="1"/>
</dbReference>
<dbReference type="InterPro" id="IPR036255">
    <property type="entry name" value="YgfB-like_sf"/>
</dbReference>
<reference evidence="1 2" key="1">
    <citation type="submission" date="2018-08" db="EMBL/GenBank/DDBJ databases">
        <title>Recombination of ecologically and evolutionarily significant loci maintains genetic cohesion in the Pseudomonas syringae species complex.</title>
        <authorList>
            <person name="Dillon M."/>
            <person name="Thakur S."/>
            <person name="Almeida R.N.D."/>
            <person name="Weir B.S."/>
            <person name="Guttman D.S."/>
        </authorList>
    </citation>
    <scope>NUCLEOTIDE SEQUENCE [LARGE SCALE GENOMIC DNA]</scope>
    <source>
        <strain evidence="1 2">ICMP 6941</strain>
    </source>
</reference>
<dbReference type="PANTHER" id="PTHR33747:SF1">
    <property type="entry name" value="ADENYLATE CYCLASE-ASSOCIATED CAP C-TERMINAL DOMAIN-CONTAINING PROTEIN"/>
    <property type="match status" value="1"/>
</dbReference>
<dbReference type="PANTHER" id="PTHR33747">
    <property type="entry name" value="UPF0225 PROTEIN SCO1677"/>
    <property type="match status" value="1"/>
</dbReference>
<protein>
    <submittedName>
        <fullName evidence="1">Putative SecA translocase subunit</fullName>
    </submittedName>
</protein>
<dbReference type="Proteomes" id="UP000276194">
    <property type="component" value="Unassembled WGS sequence"/>
</dbReference>
<dbReference type="Gene3D" id="1.20.120.740">
    <property type="entry name" value="YgfB uncharacterised protein family UPF0149, PF03695"/>
    <property type="match status" value="1"/>
</dbReference>
<sequence>MEQTPMSHPPFQQALTEAELDRLTGFLDAIGSPAMNIEMLDGYFAALICGPEMVPPSEYLPQILGENFSFESNAQATDMMGLIIRHWNTIASVLLNTLEEPDVYLPVLLEDDDGITYGNDWALGFMRGVQARPGSWRDLIDSDEHSGPMLPIMLLAYENDPDPALRPPSVTNEKREEVIEMMIASLTIIYRFFEPHRWSLALSPPDVPLRREGPKIGRNAPCPCSSGRKFKHCCGSNSPTMH</sequence>
<dbReference type="Gene3D" id="3.10.450.50">
    <property type="match status" value="1"/>
</dbReference>
<organism evidence="1 2">
    <name type="scientific">Pseudomonas amygdali pv. mori</name>
    <dbReference type="NCBI Taxonomy" id="34065"/>
    <lineage>
        <taxon>Bacteria</taxon>
        <taxon>Pseudomonadati</taxon>
        <taxon>Pseudomonadota</taxon>
        <taxon>Gammaproteobacteria</taxon>
        <taxon>Pseudomonadales</taxon>
        <taxon>Pseudomonadaceae</taxon>
        <taxon>Pseudomonas</taxon>
        <taxon>Pseudomonas amygdali</taxon>
    </lineage>
</organism>
<comment type="caution">
    <text evidence="1">The sequence shown here is derived from an EMBL/GenBank/DDBJ whole genome shotgun (WGS) entry which is preliminary data.</text>
</comment>
<name>A0A3M5JKH3_PSEA0</name>
<gene>
    <name evidence="1" type="ORF">ALP52_101436</name>
</gene>
<evidence type="ECO:0000313" key="2">
    <source>
        <dbReference type="Proteomes" id="UP000276194"/>
    </source>
</evidence>
<dbReference type="SUPFAM" id="SSF103642">
    <property type="entry name" value="Sec-C motif"/>
    <property type="match status" value="1"/>
</dbReference>
<evidence type="ECO:0000313" key="1">
    <source>
        <dbReference type="EMBL" id="RMT23877.1"/>
    </source>
</evidence>
<dbReference type="InterPro" id="IPR011978">
    <property type="entry name" value="YgfB-like"/>
</dbReference>
<dbReference type="SUPFAM" id="SSF101327">
    <property type="entry name" value="YgfB-like"/>
    <property type="match status" value="1"/>
</dbReference>
<dbReference type="AlphaFoldDB" id="A0A3M5JKH3"/>
<dbReference type="InterPro" id="IPR004027">
    <property type="entry name" value="SEC_C_motif"/>
</dbReference>
<accession>A0A3M5JKH3</accession>
<dbReference type="NCBIfam" id="TIGR02292">
    <property type="entry name" value="ygfB_yecA"/>
    <property type="match status" value="1"/>
</dbReference>